<proteinExistence type="predicted"/>
<sequence>MNAPDKLPNHMRAANGTWPPEGQEEHYRALIAQIGSEIGLSLSSALERVTALATTGKIDRAGLKALRDEIELARRIGIMGQQLARFASGRIRQSPETLSLTQMTRDVLMQRGREIGARGIELRQSMRPIDVIVDATLLHALLQALVDWTLEHAVDTLEFRIDMRPWPPHARLSCHFSHRPAAEVDGDVVRSDVDTPIDQLDTMSWRLVQQIAWALKLGLDRTDGPEGVTALTIEFPQTVSEQLEGVTAIEIDQGFGVSDNSKPLAGAQVLVLAGRRDLRTDIREATRHMGLVVDFVSSVDEAEEFCRDALPQALIFESALAGMRFDKLRASIEAEMPHFVFIEIAQEGNSFALSTEGQRQHATLGRDAVLASLPSALIFELSRSM</sequence>
<accession>A0ABU9BLB0</accession>
<keyword evidence="3" id="KW-1185">Reference proteome</keyword>
<reference evidence="2 3" key="1">
    <citation type="submission" date="2024-04" db="EMBL/GenBank/DDBJ databases">
        <title>Novel species of the genus Ideonella isolated from streams.</title>
        <authorList>
            <person name="Lu H."/>
        </authorList>
    </citation>
    <scope>NUCLEOTIDE SEQUENCE [LARGE SCALE GENOMIC DNA]</scope>
    <source>
        <strain evidence="2 3">DXS29W</strain>
    </source>
</reference>
<dbReference type="EMBL" id="JBBUTG010000003">
    <property type="protein sequence ID" value="MEK8030744.1"/>
    <property type="molecule type" value="Genomic_DNA"/>
</dbReference>
<comment type="caution">
    <text evidence="2">The sequence shown here is derived from an EMBL/GenBank/DDBJ whole genome shotgun (WGS) entry which is preliminary data.</text>
</comment>
<gene>
    <name evidence="2" type="ORF">AACH06_07890</name>
</gene>
<organism evidence="2 3">
    <name type="scientific">Ideonella lacteola</name>
    <dbReference type="NCBI Taxonomy" id="2984193"/>
    <lineage>
        <taxon>Bacteria</taxon>
        <taxon>Pseudomonadati</taxon>
        <taxon>Pseudomonadota</taxon>
        <taxon>Betaproteobacteria</taxon>
        <taxon>Burkholderiales</taxon>
        <taxon>Sphaerotilaceae</taxon>
        <taxon>Ideonella</taxon>
    </lineage>
</organism>
<dbReference type="Proteomes" id="UP001371218">
    <property type="component" value="Unassembled WGS sequence"/>
</dbReference>
<evidence type="ECO:0000313" key="2">
    <source>
        <dbReference type="EMBL" id="MEK8030744.1"/>
    </source>
</evidence>
<feature type="region of interest" description="Disordered" evidence="1">
    <location>
        <begin position="1"/>
        <end position="21"/>
    </location>
</feature>
<dbReference type="RefSeq" id="WP_341425103.1">
    <property type="nucleotide sequence ID" value="NZ_JBBUTG010000003.1"/>
</dbReference>
<evidence type="ECO:0008006" key="4">
    <source>
        <dbReference type="Google" id="ProtNLM"/>
    </source>
</evidence>
<protein>
    <recommendedName>
        <fullName evidence="4">Histidine kinase</fullName>
    </recommendedName>
</protein>
<evidence type="ECO:0000313" key="3">
    <source>
        <dbReference type="Proteomes" id="UP001371218"/>
    </source>
</evidence>
<name>A0ABU9BLB0_9BURK</name>
<evidence type="ECO:0000256" key="1">
    <source>
        <dbReference type="SAM" id="MobiDB-lite"/>
    </source>
</evidence>